<dbReference type="NCBIfam" id="TIGR03831">
    <property type="entry name" value="YgiT_finger"/>
    <property type="match status" value="1"/>
</dbReference>
<organism evidence="1 2">
    <name type="scientific">Candidatus Neomicrothrix subdominans</name>
    <dbReference type="NCBI Taxonomy" id="2954438"/>
    <lineage>
        <taxon>Bacteria</taxon>
        <taxon>Bacillati</taxon>
        <taxon>Actinomycetota</taxon>
        <taxon>Acidimicrobiia</taxon>
        <taxon>Acidimicrobiales</taxon>
        <taxon>Microthrixaceae</taxon>
        <taxon>Candidatus Neomicrothrix</taxon>
    </lineage>
</organism>
<reference evidence="1 2" key="1">
    <citation type="submission" date="2020-10" db="EMBL/GenBank/DDBJ databases">
        <title>Connecting structure to function with the recovery of over 1000 high-quality activated sludge metagenome-assembled genomes encoding full-length rRNA genes using long-read sequencing.</title>
        <authorList>
            <person name="Singleton C.M."/>
            <person name="Petriglieri F."/>
            <person name="Kristensen J.M."/>
            <person name="Kirkegaard R.H."/>
            <person name="Michaelsen T.Y."/>
            <person name="Andersen M.H."/>
            <person name="Karst S.M."/>
            <person name="Dueholm M.S."/>
            <person name="Nielsen P.H."/>
            <person name="Albertsen M."/>
        </authorList>
    </citation>
    <scope>NUCLEOTIDE SEQUENCE [LARGE SCALE GENOMIC DNA]</scope>
    <source>
        <strain evidence="1">Lyne_18-Q3-R50-59_MAXAC.006</strain>
    </source>
</reference>
<name>A0A936NCD3_9ACTN</name>
<comment type="caution">
    <text evidence="1">The sequence shown here is derived from an EMBL/GenBank/DDBJ whole genome shotgun (WGS) entry which is preliminary data.</text>
</comment>
<sequence length="80" mass="9011">MKRCGQCDQAERVPVRRAKLSERNHKVALVLGVPMEECPACGERWLAWDVAERLDEMLNSMLAGDIEVATRHYATDLEAA</sequence>
<dbReference type="Proteomes" id="UP000727993">
    <property type="component" value="Unassembled WGS sequence"/>
</dbReference>
<dbReference type="AlphaFoldDB" id="A0A936NCD3"/>
<accession>A0A936NCD3</accession>
<dbReference type="EMBL" id="JADJZA010000007">
    <property type="protein sequence ID" value="MBK9297693.1"/>
    <property type="molecule type" value="Genomic_DNA"/>
</dbReference>
<dbReference type="Gene3D" id="3.10.20.860">
    <property type="match status" value="1"/>
</dbReference>
<dbReference type="InterPro" id="IPR022453">
    <property type="entry name" value="Znf_MqsA-type"/>
</dbReference>
<protein>
    <submittedName>
        <fullName evidence="1">YgiT-type zinc finger protein</fullName>
    </submittedName>
</protein>
<evidence type="ECO:0000313" key="2">
    <source>
        <dbReference type="Proteomes" id="UP000727993"/>
    </source>
</evidence>
<gene>
    <name evidence="1" type="ORF">IPN02_12860</name>
</gene>
<proteinExistence type="predicted"/>
<evidence type="ECO:0000313" key="1">
    <source>
        <dbReference type="EMBL" id="MBK9297693.1"/>
    </source>
</evidence>